<dbReference type="InterPro" id="IPR033739">
    <property type="entry name" value="M10A_MMP"/>
</dbReference>
<keyword evidence="6" id="KW-0865">Zymogen</keyword>
<feature type="domain" description="Peptidase metallopeptidase" evidence="10">
    <location>
        <begin position="153"/>
        <end position="312"/>
    </location>
</feature>
<dbReference type="InterPro" id="IPR024079">
    <property type="entry name" value="MetalloPept_cat_dom_sf"/>
</dbReference>
<keyword evidence="3 8" id="KW-0479">Metal-binding</keyword>
<dbReference type="InterPro" id="IPR021190">
    <property type="entry name" value="Pept_M10A"/>
</dbReference>
<dbReference type="PRINTS" id="PR00138">
    <property type="entry name" value="MATRIXIN"/>
</dbReference>
<keyword evidence="8" id="KW-0106">Calcium</keyword>
<feature type="binding site" evidence="8">
    <location>
        <position position="266"/>
    </location>
    <ligand>
        <name>Zn(2+)</name>
        <dbReference type="ChEBI" id="CHEBI:29105"/>
        <label>2</label>
        <note>catalytic</note>
    </ligand>
</feature>
<evidence type="ECO:0000313" key="11">
    <source>
        <dbReference type="Proteomes" id="UP000248482"/>
    </source>
</evidence>
<dbReference type="RefSeq" id="XP_022377433.1">
    <property type="nucleotide sequence ID" value="XM_022521725.1"/>
</dbReference>
<feature type="region of interest" description="Disordered" evidence="9">
    <location>
        <begin position="65"/>
        <end position="84"/>
    </location>
</feature>
<evidence type="ECO:0000259" key="10">
    <source>
        <dbReference type="SMART" id="SM00235"/>
    </source>
</evidence>
<dbReference type="SMART" id="SM00235">
    <property type="entry name" value="ZnMc"/>
    <property type="match status" value="1"/>
</dbReference>
<keyword evidence="5 8" id="KW-0862">Zinc</keyword>
<dbReference type="Pfam" id="PF00413">
    <property type="entry name" value="Peptidase_M10"/>
    <property type="match status" value="1"/>
</dbReference>
<feature type="binding site" evidence="8">
    <location>
        <position position="223"/>
    </location>
    <ligand>
        <name>Ca(2+)</name>
        <dbReference type="ChEBI" id="CHEBI:29108"/>
        <label>3</label>
    </ligand>
</feature>
<feature type="binding site" evidence="8">
    <location>
        <position position="218"/>
    </location>
    <ligand>
        <name>Zn(2+)</name>
        <dbReference type="ChEBI" id="CHEBI:29105"/>
        <label>1</label>
    </ligand>
</feature>
<feature type="binding site" evidence="8">
    <location>
        <position position="249"/>
    </location>
    <ligand>
        <name>Ca(2+)</name>
        <dbReference type="ChEBI" id="CHEBI:29108"/>
        <label>1</label>
    </ligand>
</feature>
<evidence type="ECO:0000256" key="1">
    <source>
        <dbReference type="ARBA" id="ARBA00010370"/>
    </source>
</evidence>
<dbReference type="GO" id="GO:0030574">
    <property type="term" value="P:collagen catabolic process"/>
    <property type="evidence" value="ECO:0007669"/>
    <property type="project" value="TreeGrafter"/>
</dbReference>
<dbReference type="GO" id="GO:0006508">
    <property type="term" value="P:proteolysis"/>
    <property type="evidence" value="ECO:0007669"/>
    <property type="project" value="UniProtKB-KW"/>
</dbReference>
<comment type="cofactor">
    <cofactor evidence="8">
        <name>Zn(2+)</name>
        <dbReference type="ChEBI" id="CHEBI:29105"/>
    </cofactor>
    <text evidence="8">Binds 2 Zn(2+) ions per subunit.</text>
</comment>
<dbReference type="Proteomes" id="UP000248482">
    <property type="component" value="Unplaced"/>
</dbReference>
<dbReference type="PANTHER" id="PTHR10201">
    <property type="entry name" value="MATRIX METALLOPROTEINASE"/>
    <property type="match status" value="1"/>
</dbReference>
<evidence type="ECO:0000256" key="4">
    <source>
        <dbReference type="ARBA" id="ARBA00022801"/>
    </source>
</evidence>
<feature type="binding site" evidence="8">
    <location>
        <position position="244"/>
    </location>
    <ligand>
        <name>Zn(2+)</name>
        <dbReference type="ChEBI" id="CHEBI:29105"/>
        <label>1</label>
    </ligand>
</feature>
<evidence type="ECO:0000256" key="3">
    <source>
        <dbReference type="ARBA" id="ARBA00022723"/>
    </source>
</evidence>
<dbReference type="STRING" id="391180.A0A2Y9KWD2"/>
<feature type="binding site" evidence="8">
    <location>
        <position position="249"/>
    </location>
    <ligand>
        <name>Ca(2+)</name>
        <dbReference type="ChEBI" id="CHEBI:29108"/>
        <label>3</label>
    </ligand>
</feature>
<evidence type="ECO:0000256" key="7">
    <source>
        <dbReference type="PIRSR" id="PIRSR621190-1"/>
    </source>
</evidence>
<feature type="active site" evidence="7">
    <location>
        <position position="267"/>
    </location>
</feature>
<feature type="binding site" evidence="8">
    <location>
        <position position="172"/>
    </location>
    <ligand>
        <name>Ca(2+)</name>
        <dbReference type="ChEBI" id="CHEBI:29108"/>
        <label>1</label>
    </ligand>
</feature>
<dbReference type="Gene3D" id="3.40.390.10">
    <property type="entry name" value="Collagenase (Catalytic Domain)"/>
    <property type="match status" value="1"/>
</dbReference>
<evidence type="ECO:0000256" key="2">
    <source>
        <dbReference type="ARBA" id="ARBA00022670"/>
    </source>
</evidence>
<protein>
    <submittedName>
        <fullName evidence="12">Matrix metalloproteinase-21-like</fullName>
    </submittedName>
</protein>
<evidence type="ECO:0000256" key="5">
    <source>
        <dbReference type="ARBA" id="ARBA00022833"/>
    </source>
</evidence>
<reference evidence="12" key="1">
    <citation type="submission" date="2025-08" db="UniProtKB">
        <authorList>
            <consortium name="RefSeq"/>
        </authorList>
    </citation>
    <scope>IDENTIFICATION</scope>
    <source>
        <tissue evidence="12">Blood</tissue>
    </source>
</reference>
<feature type="binding site" evidence="8">
    <location>
        <position position="206"/>
    </location>
    <ligand>
        <name>Ca(2+)</name>
        <dbReference type="ChEBI" id="CHEBI:29108"/>
        <label>2</label>
    </ligand>
</feature>
<dbReference type="CDD" id="cd04278">
    <property type="entry name" value="ZnMc_MMP"/>
    <property type="match status" value="1"/>
</dbReference>
<dbReference type="GO" id="GO:0004222">
    <property type="term" value="F:metalloendopeptidase activity"/>
    <property type="evidence" value="ECO:0007669"/>
    <property type="project" value="InterPro"/>
</dbReference>
<dbReference type="AlphaFoldDB" id="A0A2Y9KWD2"/>
<evidence type="ECO:0000256" key="6">
    <source>
        <dbReference type="ARBA" id="ARBA00023145"/>
    </source>
</evidence>
<proteinExistence type="inferred from homology"/>
<dbReference type="PANTHER" id="PTHR10201:SF76">
    <property type="entry name" value="MATRIX METALLOPROTEINASE-26"/>
    <property type="match status" value="1"/>
</dbReference>
<dbReference type="InterPro" id="IPR006026">
    <property type="entry name" value="Peptidase_Metallo"/>
</dbReference>
<feature type="binding site" evidence="8">
    <location>
        <position position="246"/>
    </location>
    <ligand>
        <name>Ca(2+)</name>
        <dbReference type="ChEBI" id="CHEBI:29108"/>
        <label>3</label>
    </ligand>
</feature>
<accession>A0A2Y9KWD2</accession>
<comment type="cofactor">
    <cofactor evidence="8">
        <name>Ca(2+)</name>
        <dbReference type="ChEBI" id="CHEBI:29108"/>
    </cofactor>
    <text evidence="8">Can bind about 5 Ca(2+) ions per subunit.</text>
</comment>
<dbReference type="SUPFAM" id="SSF55486">
    <property type="entry name" value="Metalloproteases ('zincins'), catalytic domain"/>
    <property type="match status" value="1"/>
</dbReference>
<name>A0A2Y9KWD2_ENHLU</name>
<dbReference type="InterPro" id="IPR001818">
    <property type="entry name" value="Pept_M10_metallopeptidase"/>
</dbReference>
<organism evidence="11 12">
    <name type="scientific">Enhydra lutris kenyoni</name>
    <name type="common">northern sea otter</name>
    <dbReference type="NCBI Taxonomy" id="391180"/>
    <lineage>
        <taxon>Eukaryota</taxon>
        <taxon>Metazoa</taxon>
        <taxon>Chordata</taxon>
        <taxon>Craniata</taxon>
        <taxon>Vertebrata</taxon>
        <taxon>Euteleostomi</taxon>
        <taxon>Mammalia</taxon>
        <taxon>Eutheria</taxon>
        <taxon>Laurasiatheria</taxon>
        <taxon>Carnivora</taxon>
        <taxon>Caniformia</taxon>
        <taxon>Musteloidea</taxon>
        <taxon>Mustelidae</taxon>
        <taxon>Lutrinae</taxon>
        <taxon>Enhydra</taxon>
    </lineage>
</organism>
<dbReference type="GO" id="GO:0031012">
    <property type="term" value="C:extracellular matrix"/>
    <property type="evidence" value="ECO:0007669"/>
    <property type="project" value="InterPro"/>
</dbReference>
<feature type="compositionally biased region" description="Polar residues" evidence="9">
    <location>
        <begin position="65"/>
        <end position="75"/>
    </location>
</feature>
<feature type="binding site" evidence="8">
    <location>
        <position position="270"/>
    </location>
    <ligand>
        <name>Zn(2+)</name>
        <dbReference type="ChEBI" id="CHEBI:29105"/>
        <label>2</label>
        <note>catalytic</note>
    </ligand>
</feature>
<keyword evidence="2" id="KW-0645">Protease</keyword>
<dbReference type="GO" id="GO:0008270">
    <property type="term" value="F:zinc ion binding"/>
    <property type="evidence" value="ECO:0007669"/>
    <property type="project" value="InterPro"/>
</dbReference>
<evidence type="ECO:0000256" key="8">
    <source>
        <dbReference type="PIRSR" id="PIRSR621190-2"/>
    </source>
</evidence>
<feature type="binding site" evidence="8">
    <location>
        <position position="216"/>
    </location>
    <ligand>
        <name>Zn(2+)</name>
        <dbReference type="ChEBI" id="CHEBI:29105"/>
        <label>1</label>
    </ligand>
</feature>
<sequence>MNLQSSLQTWKHRGISFINNPLPEFEEQFRVTEELPFMGDSDHVVSGFREDLTSHFLETSNLDGEANLQLTTSEGQESKEETRDEELTRNVCRSMSGIDEWDGLKKEAGGETSICHVACHKKVTVFLPWCLAFPEPPAADLKGLDFTKDNSHTSELFHLKISSFRIINYPRDISQSTVKDIKQDAFSIWSNETPLIFQQVKNQDADIKVSFWSTAHGDCWPFDGPDGVLGHAFLPNSGAPGVIHFDRGEHWSTSDRRFSLFLVAIHELGHSQGLLLSKSLNSIMYPRYVNWDPTTFHLDGDDIKIIQQPYGERWSSEIPQS</sequence>
<dbReference type="GeneID" id="111159320"/>
<feature type="binding site" evidence="8">
    <location>
        <position position="231"/>
    </location>
    <ligand>
        <name>Zn(2+)</name>
        <dbReference type="ChEBI" id="CHEBI:29105"/>
        <label>1</label>
    </ligand>
</feature>
<keyword evidence="4" id="KW-0378">Hydrolase</keyword>
<dbReference type="OrthoDB" id="406838at2759"/>
<feature type="binding site" evidence="8">
    <location>
        <position position="284"/>
    </location>
    <ligand>
        <name>Zn(2+)</name>
        <dbReference type="ChEBI" id="CHEBI:29105"/>
        <label>2</label>
        <note>catalytic</note>
    </ligand>
</feature>
<feature type="binding site" evidence="8">
    <location>
        <position position="224"/>
    </location>
    <ligand>
        <name>Ca(2+)</name>
        <dbReference type="ChEBI" id="CHEBI:29108"/>
        <label>3</label>
    </ligand>
</feature>
<dbReference type="KEGG" id="elk:111159320"/>
<dbReference type="GO" id="GO:0005615">
    <property type="term" value="C:extracellular space"/>
    <property type="evidence" value="ECO:0007669"/>
    <property type="project" value="TreeGrafter"/>
</dbReference>
<evidence type="ECO:0000256" key="9">
    <source>
        <dbReference type="SAM" id="MobiDB-lite"/>
    </source>
</evidence>
<keyword evidence="11" id="KW-1185">Reference proteome</keyword>
<dbReference type="GO" id="GO:0030198">
    <property type="term" value="P:extracellular matrix organization"/>
    <property type="evidence" value="ECO:0007669"/>
    <property type="project" value="TreeGrafter"/>
</dbReference>
<evidence type="ECO:0000313" key="12">
    <source>
        <dbReference type="RefSeq" id="XP_022377433.1"/>
    </source>
</evidence>
<comment type="similarity">
    <text evidence="1">Belongs to the peptidase M10A family.</text>
</comment>
<gene>
    <name evidence="12" type="primary">LOC111159320</name>
</gene>